<dbReference type="EMBL" id="JAPFQI010000011">
    <property type="protein sequence ID" value="MCW8086808.1"/>
    <property type="molecule type" value="Genomic_DNA"/>
</dbReference>
<dbReference type="Proteomes" id="UP001526430">
    <property type="component" value="Unassembled WGS sequence"/>
</dbReference>
<dbReference type="RefSeq" id="WP_301590933.1">
    <property type="nucleotide sequence ID" value="NZ_JAPFQI010000011.1"/>
</dbReference>
<keyword evidence="3" id="KW-1185">Reference proteome</keyword>
<evidence type="ECO:0000313" key="3">
    <source>
        <dbReference type="Proteomes" id="UP001526430"/>
    </source>
</evidence>
<keyword evidence="1" id="KW-1133">Transmembrane helix</keyword>
<keyword evidence="1" id="KW-0812">Transmembrane</keyword>
<evidence type="ECO:0000256" key="1">
    <source>
        <dbReference type="SAM" id="Phobius"/>
    </source>
</evidence>
<name>A0ABT3NXA9_9PROT</name>
<feature type="transmembrane region" description="Helical" evidence="1">
    <location>
        <begin position="70"/>
        <end position="91"/>
    </location>
</feature>
<gene>
    <name evidence="2" type="ORF">OF850_14320</name>
</gene>
<comment type="caution">
    <text evidence="2">The sequence shown here is derived from an EMBL/GenBank/DDBJ whole genome shotgun (WGS) entry which is preliminary data.</text>
</comment>
<reference evidence="2 3" key="1">
    <citation type="submission" date="2022-10" db="EMBL/GenBank/DDBJ databases">
        <title>Roseococcus glaciei nov., sp. nov., isolated from glacier.</title>
        <authorList>
            <person name="Liu Q."/>
            <person name="Xin Y.-H."/>
        </authorList>
    </citation>
    <scope>NUCLEOTIDE SEQUENCE [LARGE SCALE GENOMIC DNA]</scope>
    <source>
        <strain evidence="2 3">MDT2-1-1</strain>
    </source>
</reference>
<protein>
    <submittedName>
        <fullName evidence="2">YggT family protein</fullName>
    </submittedName>
</protein>
<accession>A0ABT3NXA9</accession>
<evidence type="ECO:0000313" key="2">
    <source>
        <dbReference type="EMBL" id="MCW8086808.1"/>
    </source>
</evidence>
<keyword evidence="1" id="KW-0472">Membrane</keyword>
<sequence>MNEFVAGHLPFWIVNYTLALVAWACIARFAMGAFFHPDSPNYIWRGFRLLTDWAVRVARTLVPSYVGPRFLPLVACCWLFALRWITGLFMIGAGMAPRIVPPA</sequence>
<feature type="transmembrane region" description="Helical" evidence="1">
    <location>
        <begin position="12"/>
        <end position="35"/>
    </location>
</feature>
<proteinExistence type="predicted"/>
<organism evidence="2 3">
    <name type="scientific">Sabulicella glaciei</name>
    <dbReference type="NCBI Taxonomy" id="2984948"/>
    <lineage>
        <taxon>Bacteria</taxon>
        <taxon>Pseudomonadati</taxon>
        <taxon>Pseudomonadota</taxon>
        <taxon>Alphaproteobacteria</taxon>
        <taxon>Acetobacterales</taxon>
        <taxon>Acetobacteraceae</taxon>
        <taxon>Sabulicella</taxon>
    </lineage>
</organism>